<dbReference type="Pfam" id="PF12680">
    <property type="entry name" value="SnoaL_2"/>
    <property type="match status" value="1"/>
</dbReference>
<reference evidence="10 11" key="1">
    <citation type="submission" date="2020-05" db="EMBL/GenBank/DDBJ databases">
        <title>Nakamurella sp. DB0629 isolated from air conditioner.</title>
        <authorList>
            <person name="Kim D.H."/>
            <person name="Kim D.-U."/>
        </authorList>
    </citation>
    <scope>NUCLEOTIDE SEQUENCE [LARGE SCALE GENOMIC DNA]</scope>
    <source>
        <strain evidence="10 11">DB0629</strain>
    </source>
</reference>
<evidence type="ECO:0000259" key="7">
    <source>
        <dbReference type="Pfam" id="PF04542"/>
    </source>
</evidence>
<evidence type="ECO:0000259" key="9">
    <source>
        <dbReference type="Pfam" id="PF12680"/>
    </source>
</evidence>
<dbReference type="InterPro" id="IPR032710">
    <property type="entry name" value="NTF2-like_dom_sf"/>
</dbReference>
<evidence type="ECO:0000256" key="3">
    <source>
        <dbReference type="ARBA" id="ARBA00023015"/>
    </source>
</evidence>
<dbReference type="CDD" id="cd06171">
    <property type="entry name" value="Sigma70_r4"/>
    <property type="match status" value="1"/>
</dbReference>
<dbReference type="NCBIfam" id="NF006089">
    <property type="entry name" value="PRK08241.1"/>
    <property type="match status" value="1"/>
</dbReference>
<evidence type="ECO:0000256" key="1">
    <source>
        <dbReference type="ARBA" id="ARBA00010641"/>
    </source>
</evidence>
<comment type="caution">
    <text evidence="10">The sequence shown here is derived from an EMBL/GenBank/DDBJ whole genome shotgun (WGS) entry which is preliminary data.</text>
</comment>
<evidence type="ECO:0000259" key="8">
    <source>
        <dbReference type="Pfam" id="PF08281"/>
    </source>
</evidence>
<dbReference type="InterPro" id="IPR014284">
    <property type="entry name" value="RNA_pol_sigma-70_dom"/>
</dbReference>
<accession>A0A849ACD4</accession>
<dbReference type="InterPro" id="IPR013324">
    <property type="entry name" value="RNA_pol_sigma_r3/r4-like"/>
</dbReference>
<dbReference type="GO" id="GO:0006352">
    <property type="term" value="P:DNA-templated transcription initiation"/>
    <property type="evidence" value="ECO:0007669"/>
    <property type="project" value="InterPro"/>
</dbReference>
<dbReference type="Gene3D" id="1.10.10.10">
    <property type="entry name" value="Winged helix-like DNA-binding domain superfamily/Winged helix DNA-binding domain"/>
    <property type="match status" value="1"/>
</dbReference>
<organism evidence="10 11">
    <name type="scientific">Nakamurella aerolata</name>
    <dbReference type="NCBI Taxonomy" id="1656892"/>
    <lineage>
        <taxon>Bacteria</taxon>
        <taxon>Bacillati</taxon>
        <taxon>Actinomycetota</taxon>
        <taxon>Actinomycetes</taxon>
        <taxon>Nakamurellales</taxon>
        <taxon>Nakamurellaceae</taxon>
        <taxon>Nakamurella</taxon>
    </lineage>
</organism>
<dbReference type="PANTHER" id="PTHR30173:SF36">
    <property type="entry name" value="ECF RNA POLYMERASE SIGMA FACTOR SIGJ"/>
    <property type="match status" value="1"/>
</dbReference>
<dbReference type="AlphaFoldDB" id="A0A849ACD4"/>
<evidence type="ECO:0000313" key="11">
    <source>
        <dbReference type="Proteomes" id="UP000562984"/>
    </source>
</evidence>
<dbReference type="Gene3D" id="3.10.450.50">
    <property type="match status" value="1"/>
</dbReference>
<dbReference type="InterPro" id="IPR013325">
    <property type="entry name" value="RNA_pol_sigma_r2"/>
</dbReference>
<dbReference type="EMBL" id="JABEND010000008">
    <property type="protein sequence ID" value="NNG36808.1"/>
    <property type="molecule type" value="Genomic_DNA"/>
</dbReference>
<dbReference type="Gene3D" id="1.10.1740.10">
    <property type="match status" value="1"/>
</dbReference>
<feature type="domain" description="RNA polymerase sigma-70 region 2" evidence="7">
    <location>
        <begin position="25"/>
        <end position="89"/>
    </location>
</feature>
<dbReference type="SUPFAM" id="SSF54427">
    <property type="entry name" value="NTF2-like"/>
    <property type="match status" value="1"/>
</dbReference>
<dbReference type="GO" id="GO:0003677">
    <property type="term" value="F:DNA binding"/>
    <property type="evidence" value="ECO:0007669"/>
    <property type="project" value="InterPro"/>
</dbReference>
<keyword evidence="11" id="KW-1185">Reference proteome</keyword>
<feature type="region of interest" description="Disordered" evidence="6">
    <location>
        <begin position="1"/>
        <end position="21"/>
    </location>
</feature>
<dbReference type="GO" id="GO:0016987">
    <property type="term" value="F:sigma factor activity"/>
    <property type="evidence" value="ECO:0007669"/>
    <property type="project" value="UniProtKB-KW"/>
</dbReference>
<comment type="similarity">
    <text evidence="1">Belongs to the sigma-70 factor family. ECF subfamily.</text>
</comment>
<dbReference type="Proteomes" id="UP000562984">
    <property type="component" value="Unassembled WGS sequence"/>
</dbReference>
<dbReference type="NCBIfam" id="TIGR02960">
    <property type="entry name" value="SigX5"/>
    <property type="match status" value="1"/>
</dbReference>
<evidence type="ECO:0000313" key="10">
    <source>
        <dbReference type="EMBL" id="NNG36808.1"/>
    </source>
</evidence>
<name>A0A849ACD4_9ACTN</name>
<evidence type="ECO:0000256" key="2">
    <source>
        <dbReference type="ARBA" id="ARBA00011344"/>
    </source>
</evidence>
<dbReference type="InterPro" id="IPR013249">
    <property type="entry name" value="RNA_pol_sigma70_r4_t2"/>
</dbReference>
<dbReference type="SUPFAM" id="SSF88946">
    <property type="entry name" value="Sigma2 domain of RNA polymerase sigma factors"/>
    <property type="match status" value="1"/>
</dbReference>
<evidence type="ECO:0000256" key="6">
    <source>
        <dbReference type="SAM" id="MobiDB-lite"/>
    </source>
</evidence>
<evidence type="ECO:0000256" key="4">
    <source>
        <dbReference type="ARBA" id="ARBA00023082"/>
    </source>
</evidence>
<dbReference type="RefSeq" id="WP_171200500.1">
    <property type="nucleotide sequence ID" value="NZ_JABEND010000008.1"/>
</dbReference>
<keyword evidence="3" id="KW-0805">Transcription regulation</keyword>
<dbReference type="SUPFAM" id="SSF88659">
    <property type="entry name" value="Sigma3 and sigma4 domains of RNA polymerase sigma factors"/>
    <property type="match status" value="1"/>
</dbReference>
<dbReference type="NCBIfam" id="TIGR02937">
    <property type="entry name" value="sigma70-ECF"/>
    <property type="match status" value="1"/>
</dbReference>
<feature type="compositionally biased region" description="Basic and acidic residues" evidence="6">
    <location>
        <begin position="8"/>
        <end position="21"/>
    </location>
</feature>
<dbReference type="Pfam" id="PF08281">
    <property type="entry name" value="Sigma70_r4_2"/>
    <property type="match status" value="1"/>
</dbReference>
<dbReference type="Pfam" id="PF04542">
    <property type="entry name" value="Sigma70_r2"/>
    <property type="match status" value="1"/>
</dbReference>
<dbReference type="InterPro" id="IPR036388">
    <property type="entry name" value="WH-like_DNA-bd_sf"/>
</dbReference>
<keyword evidence="4" id="KW-0731">Sigma factor</keyword>
<comment type="subunit">
    <text evidence="2">Interacts transiently with the RNA polymerase catalytic core formed by RpoA, RpoB, RpoC and RpoZ (2 alpha, 1 beta, 1 beta' and 1 omega subunit) to form the RNA polymerase holoenzyme that can initiate transcription.</text>
</comment>
<feature type="domain" description="SnoaL-like" evidence="9">
    <location>
        <begin position="220"/>
        <end position="311"/>
    </location>
</feature>
<keyword evidence="5" id="KW-0804">Transcription</keyword>
<proteinExistence type="inferred from homology"/>
<dbReference type="InterPro" id="IPR037401">
    <property type="entry name" value="SnoaL-like"/>
</dbReference>
<dbReference type="InterPro" id="IPR014305">
    <property type="entry name" value="RNA_pol_sigma-G_actinobac"/>
</dbReference>
<feature type="domain" description="RNA polymerase sigma factor 70 region 4 type 2" evidence="8">
    <location>
        <begin position="146"/>
        <end position="196"/>
    </location>
</feature>
<dbReference type="PANTHER" id="PTHR30173">
    <property type="entry name" value="SIGMA 19 FACTOR"/>
    <property type="match status" value="1"/>
</dbReference>
<protein>
    <submittedName>
        <fullName evidence="10">Sigma-70 family RNA polymerase sigma factor</fullName>
    </submittedName>
</protein>
<evidence type="ECO:0000256" key="5">
    <source>
        <dbReference type="ARBA" id="ARBA00023163"/>
    </source>
</evidence>
<sequence>MTSTRLDTAPDARASEREFERHTSALRPELLAHCYRLLGSVTDAEDQVQETYLRAWRAFHTLDSLSTVRAWMYKIATNTCLTALKAAGRRPMPTGIGAGGPSDPRVSVQTNNEIPWLEPLPDHVLWGNRTPDPAEAAVVREGTSLAMVAALQDLPAKQRAVLILRDVLQFSAAETAELIDTSVAACNSALQRARATVGEGMRAEGRRASELSEHEQRVWDEFVAAFDNHDIATVVKLLADDATWEMPPVVGWYRGATNIGELILGQCPAAAPGDLKLVPVVVNGQPAAGVYLLDHADNTYRPFQLQVADFVDGDIVHVAAFFDLEMFPLAGLPATLPGPVG</sequence>
<dbReference type="InterPro" id="IPR052704">
    <property type="entry name" value="ECF_Sigma-70_Domain"/>
</dbReference>
<gene>
    <name evidence="10" type="ORF">HKD39_14015</name>
</gene>
<dbReference type="InterPro" id="IPR007627">
    <property type="entry name" value="RNA_pol_sigma70_r2"/>
</dbReference>